<dbReference type="Gene3D" id="3.40.50.2300">
    <property type="match status" value="1"/>
</dbReference>
<dbReference type="EMBL" id="FPIZ01000008">
    <property type="protein sequence ID" value="SFW59524.1"/>
    <property type="molecule type" value="Genomic_DNA"/>
</dbReference>
<organism evidence="4 6">
    <name type="scientific">Chitinophaga sancti</name>
    <dbReference type="NCBI Taxonomy" id="1004"/>
    <lineage>
        <taxon>Bacteria</taxon>
        <taxon>Pseudomonadati</taxon>
        <taxon>Bacteroidota</taxon>
        <taxon>Chitinophagia</taxon>
        <taxon>Chitinophagales</taxon>
        <taxon>Chitinophagaceae</taxon>
        <taxon>Chitinophaga</taxon>
    </lineage>
</organism>
<dbReference type="Proteomes" id="UP001326715">
    <property type="component" value="Chromosome"/>
</dbReference>
<evidence type="ECO:0000259" key="2">
    <source>
        <dbReference type="PROSITE" id="PS50110"/>
    </source>
</evidence>
<dbReference type="Gene3D" id="2.40.50.1020">
    <property type="entry name" value="LytTr DNA-binding domain"/>
    <property type="match status" value="1"/>
</dbReference>
<feature type="domain" description="Response regulatory" evidence="2">
    <location>
        <begin position="3"/>
        <end position="114"/>
    </location>
</feature>
<proteinExistence type="predicted"/>
<sequence>MINCYIIDDEQHAIDLLTGYVQRTPFLKLVGSTTEALDAIKVISNEKVDLVFLDIHMPSISGIDLLKIFNNHTKVVLTTAYSEYAMDGYEHDVVDYLLKPITYQRFLKAAQKTLNMFQTMYVSKGESSEKAEPEVNYLFVKSEHKGKQIKINFNDIDYIEGLKNYVAFHCDKEKILALLKMKDLEQSLPPRQFARIHNSFIISLNRIVSVDGNQVILRKPDQQTVALPIGITFKQPFFDMIKLNK</sequence>
<accession>A0A1K1QIK6</accession>
<evidence type="ECO:0000313" key="5">
    <source>
        <dbReference type="EMBL" id="WQG89124.1"/>
    </source>
</evidence>
<keyword evidence="7" id="KW-1185">Reference proteome</keyword>
<evidence type="ECO:0000313" key="4">
    <source>
        <dbReference type="EMBL" id="SFW59524.1"/>
    </source>
</evidence>
<evidence type="ECO:0000256" key="1">
    <source>
        <dbReference type="PROSITE-ProRule" id="PRU00169"/>
    </source>
</evidence>
<evidence type="ECO:0000259" key="3">
    <source>
        <dbReference type="PROSITE" id="PS50930"/>
    </source>
</evidence>
<dbReference type="SUPFAM" id="SSF52172">
    <property type="entry name" value="CheY-like"/>
    <property type="match status" value="1"/>
</dbReference>
<dbReference type="PANTHER" id="PTHR37299:SF1">
    <property type="entry name" value="STAGE 0 SPORULATION PROTEIN A HOMOLOG"/>
    <property type="match status" value="1"/>
</dbReference>
<dbReference type="InterPro" id="IPR001789">
    <property type="entry name" value="Sig_transdc_resp-reg_receiver"/>
</dbReference>
<name>A0A1K1QIK6_9BACT</name>
<reference evidence="5 7" key="2">
    <citation type="submission" date="2023-11" db="EMBL/GenBank/DDBJ databases">
        <title>MicrobeMod: A computational toolkit for identifying prokaryotic methylation and restriction-modification with nanopore sequencing.</title>
        <authorList>
            <person name="Crits-Christoph A."/>
            <person name="Kang S.C."/>
            <person name="Lee H."/>
            <person name="Ostrov N."/>
        </authorList>
    </citation>
    <scope>NUCLEOTIDE SEQUENCE [LARGE SCALE GENOMIC DNA]</scope>
    <source>
        <strain evidence="5 7">ATCC 23090</strain>
    </source>
</reference>
<evidence type="ECO:0000313" key="6">
    <source>
        <dbReference type="Proteomes" id="UP000183788"/>
    </source>
</evidence>
<dbReference type="PROSITE" id="PS50110">
    <property type="entry name" value="RESPONSE_REGULATORY"/>
    <property type="match status" value="1"/>
</dbReference>
<dbReference type="InterPro" id="IPR046947">
    <property type="entry name" value="LytR-like"/>
</dbReference>
<dbReference type="GO" id="GO:0003677">
    <property type="term" value="F:DNA binding"/>
    <property type="evidence" value="ECO:0007669"/>
    <property type="project" value="UniProtKB-KW"/>
</dbReference>
<feature type="modified residue" description="4-aspartylphosphate" evidence="1">
    <location>
        <position position="54"/>
    </location>
</feature>
<dbReference type="PROSITE" id="PS50930">
    <property type="entry name" value="HTH_LYTTR"/>
    <property type="match status" value="1"/>
</dbReference>
<dbReference type="PANTHER" id="PTHR37299">
    <property type="entry name" value="TRANSCRIPTIONAL REGULATOR-RELATED"/>
    <property type="match status" value="1"/>
</dbReference>
<keyword evidence="5" id="KW-0238">DNA-binding</keyword>
<dbReference type="InterPro" id="IPR007492">
    <property type="entry name" value="LytTR_DNA-bd_dom"/>
</dbReference>
<feature type="domain" description="HTH LytTR-type" evidence="3">
    <location>
        <begin position="145"/>
        <end position="211"/>
    </location>
</feature>
<dbReference type="STRING" id="1004.SAMN05661012_02775"/>
<dbReference type="OrthoDB" id="1646880at2"/>
<dbReference type="Pfam" id="PF00072">
    <property type="entry name" value="Response_reg"/>
    <property type="match status" value="1"/>
</dbReference>
<dbReference type="RefSeq" id="WP_072360982.1">
    <property type="nucleotide sequence ID" value="NZ_CP139972.1"/>
</dbReference>
<dbReference type="SMART" id="SM00448">
    <property type="entry name" value="REC"/>
    <property type="match status" value="1"/>
</dbReference>
<evidence type="ECO:0000313" key="7">
    <source>
        <dbReference type="Proteomes" id="UP001326715"/>
    </source>
</evidence>
<dbReference type="GO" id="GO:0000156">
    <property type="term" value="F:phosphorelay response regulator activity"/>
    <property type="evidence" value="ECO:0007669"/>
    <property type="project" value="InterPro"/>
</dbReference>
<dbReference type="Pfam" id="PF04397">
    <property type="entry name" value="LytTR"/>
    <property type="match status" value="1"/>
</dbReference>
<gene>
    <name evidence="4" type="ORF">SAMN05661012_02775</name>
    <name evidence="5" type="ORF">SR876_29780</name>
</gene>
<dbReference type="EMBL" id="CP140154">
    <property type="protein sequence ID" value="WQG89124.1"/>
    <property type="molecule type" value="Genomic_DNA"/>
</dbReference>
<protein>
    <submittedName>
        <fullName evidence="5">LytTR family DNA-binding domain-containing protein</fullName>
    </submittedName>
    <submittedName>
        <fullName evidence="4">Two component transcriptional regulator, LytTR family</fullName>
    </submittedName>
</protein>
<dbReference type="Proteomes" id="UP000183788">
    <property type="component" value="Unassembled WGS sequence"/>
</dbReference>
<dbReference type="SMART" id="SM00850">
    <property type="entry name" value="LytTR"/>
    <property type="match status" value="1"/>
</dbReference>
<dbReference type="InterPro" id="IPR011006">
    <property type="entry name" value="CheY-like_superfamily"/>
</dbReference>
<reference evidence="4 6" key="1">
    <citation type="submission" date="2016-11" db="EMBL/GenBank/DDBJ databases">
        <authorList>
            <person name="Jaros S."/>
            <person name="Januszkiewicz K."/>
            <person name="Wedrychowicz H."/>
        </authorList>
    </citation>
    <scope>NUCLEOTIDE SEQUENCE [LARGE SCALE GENOMIC DNA]</scope>
    <source>
        <strain evidence="4 6">DSM 784</strain>
    </source>
</reference>
<keyword evidence="1" id="KW-0597">Phosphoprotein</keyword>
<dbReference type="AlphaFoldDB" id="A0A1K1QIK6"/>